<organism evidence="2 3">
    <name type="scientific">Bernardetia litoralis (strain ATCC 23117 / DSM 6794 / NBRC 15988 / NCIMB 1366 / Fx l1 / Sio-4)</name>
    <name type="common">Flexibacter litoralis</name>
    <dbReference type="NCBI Taxonomy" id="880071"/>
    <lineage>
        <taxon>Bacteria</taxon>
        <taxon>Pseudomonadati</taxon>
        <taxon>Bacteroidota</taxon>
        <taxon>Cytophagia</taxon>
        <taxon>Cytophagales</taxon>
        <taxon>Bernardetiaceae</taxon>
        <taxon>Bernardetia</taxon>
    </lineage>
</organism>
<feature type="signal peptide" evidence="1">
    <location>
        <begin position="1"/>
        <end position="20"/>
    </location>
</feature>
<dbReference type="RefSeq" id="WP_014798719.1">
    <property type="nucleotide sequence ID" value="NC_018018.1"/>
</dbReference>
<dbReference type="Proteomes" id="UP000006054">
    <property type="component" value="Chromosome"/>
</dbReference>
<dbReference type="InterPro" id="IPR025316">
    <property type="entry name" value="DUF4221"/>
</dbReference>
<dbReference type="OrthoDB" id="828261at2"/>
<dbReference type="KEGG" id="fli:Fleli_2938"/>
<dbReference type="Pfam" id="PF13970">
    <property type="entry name" value="DUF4221"/>
    <property type="match status" value="1"/>
</dbReference>
<keyword evidence="3" id="KW-1185">Reference proteome</keyword>
<keyword evidence="1" id="KW-0732">Signal</keyword>
<proteinExistence type="predicted"/>
<evidence type="ECO:0000256" key="1">
    <source>
        <dbReference type="SAM" id="SignalP"/>
    </source>
</evidence>
<gene>
    <name evidence="2" type="ordered locus">Fleli_2938</name>
</gene>
<dbReference type="AlphaFoldDB" id="I4AMV0"/>
<sequence length="395" mass="45646" precursor="true">MKYTFLFLLIFAFSCTSSQKQETPQMTKNFNEMSLEEILNVPIIFSDKEYTLEKSTEIDIPIDSVSQNWSAYPIYHDADTAQYYVQGNEAINSIDFYDLEKKQLHKRVKFERTGNKIISSTRKIFIKNADSIYIFEGKYGRINLVNMKGDILQRYDIPKRYIHDISANMSSNFYTNGQETYFLVNIFSGLELNDINQASIGNKKMIGMFNMNEGEIKFIEPKASKFITNNKIPATALMFSTFFSKKNIVQQSDLIGIVSSSINKEQYKYSVLRRKGFDKEKLKEMKRESNGINYDSHFLILPNEKNNLFYSVILEGIEEKDLGGNPNSYDDKPITIVIADENFHHAGEITLPKDTHYRNIMMTRDGLLVSNANPKNPNNDESVLSFTLYKPKKIK</sequence>
<accession>I4AMV0</accession>
<dbReference type="PROSITE" id="PS51257">
    <property type="entry name" value="PROKAR_LIPOPROTEIN"/>
    <property type="match status" value="1"/>
</dbReference>
<protein>
    <submittedName>
        <fullName evidence="2">Uncharacterized protein</fullName>
    </submittedName>
</protein>
<reference evidence="3" key="1">
    <citation type="submission" date="2012-06" db="EMBL/GenBank/DDBJ databases">
        <title>The complete genome of Flexibacter litoralis DSM 6794.</title>
        <authorList>
            <person name="Lucas S."/>
            <person name="Copeland A."/>
            <person name="Lapidus A."/>
            <person name="Glavina del Rio T."/>
            <person name="Dalin E."/>
            <person name="Tice H."/>
            <person name="Bruce D."/>
            <person name="Goodwin L."/>
            <person name="Pitluck S."/>
            <person name="Peters L."/>
            <person name="Ovchinnikova G."/>
            <person name="Lu M."/>
            <person name="Kyrpides N."/>
            <person name="Mavromatis K."/>
            <person name="Ivanova N."/>
            <person name="Brettin T."/>
            <person name="Detter J.C."/>
            <person name="Han C."/>
            <person name="Larimer F."/>
            <person name="Land M."/>
            <person name="Hauser L."/>
            <person name="Markowitz V."/>
            <person name="Cheng J.-F."/>
            <person name="Hugenholtz P."/>
            <person name="Woyke T."/>
            <person name="Wu D."/>
            <person name="Spring S."/>
            <person name="Lang E."/>
            <person name="Kopitz M."/>
            <person name="Brambilla E."/>
            <person name="Klenk H.-P."/>
            <person name="Eisen J.A."/>
        </authorList>
    </citation>
    <scope>NUCLEOTIDE SEQUENCE [LARGE SCALE GENOMIC DNA]</scope>
    <source>
        <strain evidence="3">ATCC 23117 / DSM 6794 / NBRC 15988 / NCIMB 1366 / Sio-4</strain>
    </source>
</reference>
<feature type="chain" id="PRO_5003685580" evidence="1">
    <location>
        <begin position="21"/>
        <end position="395"/>
    </location>
</feature>
<dbReference type="STRING" id="880071.Fleli_2938"/>
<evidence type="ECO:0000313" key="2">
    <source>
        <dbReference type="EMBL" id="AFM05285.1"/>
    </source>
</evidence>
<evidence type="ECO:0000313" key="3">
    <source>
        <dbReference type="Proteomes" id="UP000006054"/>
    </source>
</evidence>
<dbReference type="HOGENOM" id="CLU_697834_0_0_10"/>
<dbReference type="EMBL" id="CP003345">
    <property type="protein sequence ID" value="AFM05285.1"/>
    <property type="molecule type" value="Genomic_DNA"/>
</dbReference>
<name>I4AMV0_BERLS</name>